<accession>A0A8B6C879</accession>
<gene>
    <name evidence="4" type="ORF">MGAL_10B029380</name>
</gene>
<sequence length="177" mass="19871">MIALGQCKCSHGYIGNDCTETTSSPPVNTSVPTDGLCSTTTRPCKKTNIYGDFVSMEVWYKIRFFECCETTDKEITECNKTNTQSNEIQTDSSKLYPRLHGQPKTKSATSFVRFAEAEKFTSEATPPKVNADKEKYIRKHSIPKESFNSPLDTQGQEESRIIDNSNLSHREKEHGTG</sequence>
<feature type="region of interest" description="Disordered" evidence="1">
    <location>
        <begin position="82"/>
        <end position="104"/>
    </location>
</feature>
<dbReference type="AlphaFoldDB" id="A0A8B6C879"/>
<feature type="compositionally biased region" description="Basic and acidic residues" evidence="1">
    <location>
        <begin position="168"/>
        <end position="177"/>
    </location>
</feature>
<organism evidence="4 5">
    <name type="scientific">Mytilus galloprovincialis</name>
    <name type="common">Mediterranean mussel</name>
    <dbReference type="NCBI Taxonomy" id="29158"/>
    <lineage>
        <taxon>Eukaryota</taxon>
        <taxon>Metazoa</taxon>
        <taxon>Spiralia</taxon>
        <taxon>Lophotrochozoa</taxon>
        <taxon>Mollusca</taxon>
        <taxon>Bivalvia</taxon>
        <taxon>Autobranchia</taxon>
        <taxon>Pteriomorphia</taxon>
        <taxon>Mytilida</taxon>
        <taxon>Mytiloidea</taxon>
        <taxon>Mytilidae</taxon>
        <taxon>Mytilinae</taxon>
        <taxon>Mytilus</taxon>
    </lineage>
</organism>
<dbReference type="OrthoDB" id="6203945at2759"/>
<evidence type="ECO:0000313" key="4">
    <source>
        <dbReference type="EMBL" id="VDI01013.1"/>
    </source>
</evidence>
<evidence type="ECO:0000259" key="2">
    <source>
        <dbReference type="PROSITE" id="PS00022"/>
    </source>
</evidence>
<dbReference type="PROSITE" id="PS01186">
    <property type="entry name" value="EGF_2"/>
    <property type="match status" value="1"/>
</dbReference>
<feature type="compositionally biased region" description="Polar residues" evidence="1">
    <location>
        <begin position="146"/>
        <end position="167"/>
    </location>
</feature>
<dbReference type="PROSITE" id="PS00022">
    <property type="entry name" value="EGF_1"/>
    <property type="match status" value="1"/>
</dbReference>
<evidence type="ECO:0000313" key="5">
    <source>
        <dbReference type="Proteomes" id="UP000596742"/>
    </source>
</evidence>
<evidence type="ECO:0000259" key="3">
    <source>
        <dbReference type="PROSITE" id="PS01186"/>
    </source>
</evidence>
<proteinExistence type="predicted"/>
<dbReference type="InterPro" id="IPR000742">
    <property type="entry name" value="EGF"/>
</dbReference>
<keyword evidence="5" id="KW-1185">Reference proteome</keyword>
<feature type="compositionally biased region" description="Polar residues" evidence="1">
    <location>
        <begin position="82"/>
        <end position="93"/>
    </location>
</feature>
<name>A0A8B6C879_MYTGA</name>
<comment type="caution">
    <text evidence="4">The sequence shown here is derived from an EMBL/GenBank/DDBJ whole genome shotgun (WGS) entry which is preliminary data.</text>
</comment>
<feature type="region of interest" description="Disordered" evidence="1">
    <location>
        <begin position="140"/>
        <end position="177"/>
    </location>
</feature>
<reference evidence="4" key="1">
    <citation type="submission" date="2018-11" db="EMBL/GenBank/DDBJ databases">
        <authorList>
            <person name="Alioto T."/>
            <person name="Alioto T."/>
        </authorList>
    </citation>
    <scope>NUCLEOTIDE SEQUENCE</scope>
</reference>
<dbReference type="Proteomes" id="UP000596742">
    <property type="component" value="Unassembled WGS sequence"/>
</dbReference>
<protein>
    <recommendedName>
        <fullName evidence="2 3">EGF-like domain-containing protein</fullName>
    </recommendedName>
</protein>
<dbReference type="EMBL" id="UYJE01001305">
    <property type="protein sequence ID" value="VDI01013.1"/>
    <property type="molecule type" value="Genomic_DNA"/>
</dbReference>
<evidence type="ECO:0000256" key="1">
    <source>
        <dbReference type="SAM" id="MobiDB-lite"/>
    </source>
</evidence>
<feature type="domain" description="EGF-like" evidence="2 3">
    <location>
        <begin position="7"/>
        <end position="18"/>
    </location>
</feature>